<dbReference type="HOGENOM" id="CLU_027864_0_0_7"/>
<keyword evidence="1" id="KW-0175">Coiled coil</keyword>
<dbReference type="EMBL" id="ADCP02000005">
    <property type="protein sequence ID" value="EFV42826.2"/>
    <property type="molecule type" value="Genomic_DNA"/>
</dbReference>
<dbReference type="STRING" id="563192.HMPREF0179_03362"/>
<feature type="transmembrane region" description="Helical" evidence="2">
    <location>
        <begin position="37"/>
        <end position="56"/>
    </location>
</feature>
<gene>
    <name evidence="3" type="ORF">HMPREF0179_03362</name>
</gene>
<evidence type="ECO:0000256" key="2">
    <source>
        <dbReference type="SAM" id="Phobius"/>
    </source>
</evidence>
<dbReference type="PANTHER" id="PTHR32309:SF13">
    <property type="entry name" value="FERRIC ENTEROBACTIN TRANSPORT PROTEIN FEPE"/>
    <property type="match status" value="1"/>
</dbReference>
<dbReference type="GeneID" id="78087554"/>
<comment type="caution">
    <text evidence="3">The sequence shown here is derived from an EMBL/GenBank/DDBJ whole genome shotgun (WGS) entry which is preliminary data.</text>
</comment>
<dbReference type="GO" id="GO:0005886">
    <property type="term" value="C:plasma membrane"/>
    <property type="evidence" value="ECO:0007669"/>
    <property type="project" value="TreeGrafter"/>
</dbReference>
<evidence type="ECO:0000256" key="1">
    <source>
        <dbReference type="SAM" id="Coils"/>
    </source>
</evidence>
<feature type="coiled-coil region" evidence="1">
    <location>
        <begin position="193"/>
        <end position="323"/>
    </location>
</feature>
<sequence>MLKSDNPPPLTLAVQSGRRSFSSARACWGRLPRKGKIFACVVLLPTVAVFLYYLLWASPMYVSQTRFAIRSADSSGGGLDIASALLRSSSSTGADAHIVVEYIQSLDIIHDIDKELGVDLHFSDKGHDVFSRLTNNPTQDEQLRYWKWAVIPALDQDTGIITLETKAYSPEMAQKIAAAVLARSEALVNTMNLRAREDAVSLAQSEVQRAEARVRKAQEAMRNFRDAHTLLDPRVTAAGLQGVVTELEGEAVKLRAQLAEAQSFMRSSAPATKALQTRLKAVESQLDQEKQRLAGLRSQEGNLNAVVGEYEDLTIEAEFAQKQLVTAMSALESARVHEVAKSRYVVAFQQPTLPDESLYPRPFLFTAYVFVGALLLLGLGSLITASIREHAGF</sequence>
<dbReference type="GO" id="GO:0004713">
    <property type="term" value="F:protein tyrosine kinase activity"/>
    <property type="evidence" value="ECO:0007669"/>
    <property type="project" value="TreeGrafter"/>
</dbReference>
<name>E5YAZ1_BILW3</name>
<dbReference type="PANTHER" id="PTHR32309">
    <property type="entry name" value="TYROSINE-PROTEIN KINASE"/>
    <property type="match status" value="1"/>
</dbReference>
<evidence type="ECO:0000313" key="3">
    <source>
        <dbReference type="EMBL" id="EFV42826.2"/>
    </source>
</evidence>
<accession>E5YAZ1</accession>
<dbReference type="OrthoDB" id="5497849at2"/>
<proteinExistence type="predicted"/>
<dbReference type="InterPro" id="IPR050445">
    <property type="entry name" value="Bact_polysacc_biosynth/exp"/>
</dbReference>
<feature type="transmembrane region" description="Helical" evidence="2">
    <location>
        <begin position="363"/>
        <end position="387"/>
    </location>
</feature>
<dbReference type="Gene3D" id="1.20.120.330">
    <property type="entry name" value="Nucleotidyltransferases domain 2"/>
    <property type="match status" value="1"/>
</dbReference>
<dbReference type="AlphaFoldDB" id="E5YAZ1"/>
<reference evidence="3 4" key="1">
    <citation type="submission" date="2010-10" db="EMBL/GenBank/DDBJ databases">
        <authorList>
            <consortium name="The Broad Institute Genome Sequencing Platform"/>
            <person name="Ward D."/>
            <person name="Earl A."/>
            <person name="Feldgarden M."/>
            <person name="Young S.K."/>
            <person name="Gargeya S."/>
            <person name="Zeng Q."/>
            <person name="Alvarado L."/>
            <person name="Berlin A."/>
            <person name="Bochicchio J."/>
            <person name="Chapman S.B."/>
            <person name="Chen Z."/>
            <person name="Freedman E."/>
            <person name="Gellesch M."/>
            <person name="Goldberg J."/>
            <person name="Griggs A."/>
            <person name="Gujja S."/>
            <person name="Heilman E."/>
            <person name="Heiman D."/>
            <person name="Howarth C."/>
            <person name="Mehta T."/>
            <person name="Neiman D."/>
            <person name="Pearson M."/>
            <person name="Roberts A."/>
            <person name="Saif S."/>
            <person name="Shea T."/>
            <person name="Shenoy N."/>
            <person name="Sisk P."/>
            <person name="Stolte C."/>
            <person name="Sykes S."/>
            <person name="White J."/>
            <person name="Yandava C."/>
            <person name="Allen-Vercoe E."/>
            <person name="Sibley C."/>
            <person name="Ambrose C.E."/>
            <person name="Strauss J."/>
            <person name="Daigneault M."/>
            <person name="Haas B."/>
            <person name="Nusbaum C."/>
            <person name="Birren B."/>
        </authorList>
    </citation>
    <scope>NUCLEOTIDE SEQUENCE [LARGE SCALE GENOMIC DNA]</scope>
    <source>
        <strain evidence="3 4">3_1_6</strain>
    </source>
</reference>
<evidence type="ECO:0000313" key="4">
    <source>
        <dbReference type="Proteomes" id="UP000006034"/>
    </source>
</evidence>
<protein>
    <submittedName>
        <fullName evidence="3">BexC/CtrB/KpsE family polysaccharide export inner-membrane protein</fullName>
    </submittedName>
</protein>
<keyword evidence="2" id="KW-1133">Transmembrane helix</keyword>
<keyword evidence="2" id="KW-0812">Transmembrane</keyword>
<organism evidence="3 4">
    <name type="scientific">Bilophila wadsworthia (strain 3_1_6)</name>
    <dbReference type="NCBI Taxonomy" id="563192"/>
    <lineage>
        <taxon>Bacteria</taxon>
        <taxon>Pseudomonadati</taxon>
        <taxon>Thermodesulfobacteriota</taxon>
        <taxon>Desulfovibrionia</taxon>
        <taxon>Desulfovibrionales</taxon>
        <taxon>Desulfovibrionaceae</taxon>
        <taxon>Bilophila</taxon>
    </lineage>
</organism>
<dbReference type="RefSeq" id="WP_016361075.1">
    <property type="nucleotide sequence ID" value="NZ_KE150241.1"/>
</dbReference>
<keyword evidence="4" id="KW-1185">Reference proteome</keyword>
<dbReference type="Proteomes" id="UP000006034">
    <property type="component" value="Unassembled WGS sequence"/>
</dbReference>
<reference evidence="3 4" key="2">
    <citation type="submission" date="2013-04" db="EMBL/GenBank/DDBJ databases">
        <title>The Genome Sequence of Bilophila wadsworthia 3_1_6.</title>
        <authorList>
            <consortium name="The Broad Institute Genomics Platform"/>
            <person name="Earl A."/>
            <person name="Ward D."/>
            <person name="Feldgarden M."/>
            <person name="Gevers D."/>
            <person name="Sibley C."/>
            <person name="Strauss J."/>
            <person name="Allen-Vercoe E."/>
            <person name="Walker B."/>
            <person name="Young S."/>
            <person name="Zeng Q."/>
            <person name="Gargeya S."/>
            <person name="Fitzgerald M."/>
            <person name="Haas B."/>
            <person name="Abouelleil A."/>
            <person name="Allen A.W."/>
            <person name="Alvarado L."/>
            <person name="Arachchi H.M."/>
            <person name="Berlin A.M."/>
            <person name="Chapman S.B."/>
            <person name="Gainer-Dewar J."/>
            <person name="Goldberg J."/>
            <person name="Griggs A."/>
            <person name="Gujja S."/>
            <person name="Hansen M."/>
            <person name="Howarth C."/>
            <person name="Imamovic A."/>
            <person name="Ireland A."/>
            <person name="Larimer J."/>
            <person name="McCowan C."/>
            <person name="Murphy C."/>
            <person name="Pearson M."/>
            <person name="Poon T.W."/>
            <person name="Priest M."/>
            <person name="Roberts A."/>
            <person name="Saif S."/>
            <person name="Shea T."/>
            <person name="Sisk P."/>
            <person name="Sykes S."/>
            <person name="Wortman J."/>
            <person name="Nusbaum C."/>
            <person name="Birren B."/>
        </authorList>
    </citation>
    <scope>NUCLEOTIDE SEQUENCE [LARGE SCALE GENOMIC DNA]</scope>
    <source>
        <strain evidence="3 4">3_1_6</strain>
    </source>
</reference>
<dbReference type="eggNOG" id="COG3524">
    <property type="taxonomic scope" value="Bacteria"/>
</dbReference>
<keyword evidence="2" id="KW-0472">Membrane</keyword>